<sequence length="154" mass="16904">MSVMVMCVSLMSVFSMVLIARQPISLGLVLLSGSMIACVGIGLEVSSLLGFLLFLTYVSGVMVLFLYVLSIYPNEVYRLNLGCTLALVMFCIMMSLTGMMNYEYSEPSGSLFMSFMSESSGLSLYVLMAVVLLFVMLVVSYLCMKTVVPLRVVK</sequence>
<feature type="transmembrane region" description="Helical" evidence="1">
    <location>
        <begin position="47"/>
        <end position="69"/>
    </location>
</feature>
<keyword evidence="2" id="KW-0496">Mitochondrion</keyword>
<keyword evidence="1" id="KW-1133">Transmembrane helix</keyword>
<reference evidence="2" key="1">
    <citation type="journal article" date="2010" name="Gene">
        <title>Scottish Mytilus trossulus mussels retain ancestral mitochondrial DNA: complete sequences of male and female mtDNA genomes.</title>
        <authorList>
            <person name="Zbawicka M."/>
            <person name="Burzynski A."/>
            <person name="Skibinski D."/>
            <person name="Wenne R."/>
        </authorList>
    </citation>
    <scope>NUCLEOTIDE SEQUENCE</scope>
    <source>
        <strain evidence="2">149LE</strain>
    </source>
</reference>
<proteinExistence type="predicted"/>
<gene>
    <name evidence="2" type="primary">ND6</name>
</gene>
<accession>D4PBV1</accession>
<geneLocation type="mitochondrion" evidence="2"/>
<reference evidence="2" key="2">
    <citation type="journal article" date="2018" name="PeerJ">
        <title>Actively transcribed and expressed atp8 gene in Mytilus edulis mussels.</title>
        <authorList>
            <person name="Lubosny M."/>
            <person name="Przylucka A."/>
            <person name="Smietanka B."/>
            <person name="Breton S."/>
            <person name="Burzynski A."/>
        </authorList>
    </citation>
    <scope>NUCLEOTIDE SEQUENCE</scope>
    <source>
        <strain evidence="2">149LE</strain>
    </source>
</reference>
<protein>
    <submittedName>
        <fullName evidence="2">NADH dehydrogenase subunit 6</fullName>
    </submittedName>
</protein>
<dbReference type="AlphaFoldDB" id="D4PBV1"/>
<keyword evidence="1" id="KW-0472">Membrane</keyword>
<feature type="transmembrane region" description="Helical" evidence="1">
    <location>
        <begin position="122"/>
        <end position="144"/>
    </location>
</feature>
<name>D4PBV1_MYTTR</name>
<keyword evidence="1" id="KW-0812">Transmembrane</keyword>
<evidence type="ECO:0000313" key="2">
    <source>
        <dbReference type="EMBL" id="ADE05913.1"/>
    </source>
</evidence>
<organism evidence="2">
    <name type="scientific">Mytilus trossulus</name>
    <name type="common">Blue mussel</name>
    <dbReference type="NCBI Taxonomy" id="6551"/>
    <lineage>
        <taxon>Eukaryota</taxon>
        <taxon>Metazoa</taxon>
        <taxon>Spiralia</taxon>
        <taxon>Lophotrochozoa</taxon>
        <taxon>Mollusca</taxon>
        <taxon>Bivalvia</taxon>
        <taxon>Autobranchia</taxon>
        <taxon>Pteriomorphia</taxon>
        <taxon>Mytilida</taxon>
        <taxon>Mytiloidea</taxon>
        <taxon>Mytilidae</taxon>
        <taxon>Mytilinae</taxon>
        <taxon>Mytilus</taxon>
    </lineage>
</organism>
<dbReference type="EMBL" id="GU936626">
    <property type="protein sequence ID" value="ADE05913.1"/>
    <property type="molecule type" value="Genomic_DNA"/>
</dbReference>
<evidence type="ECO:0000256" key="1">
    <source>
        <dbReference type="SAM" id="Phobius"/>
    </source>
</evidence>
<feature type="transmembrane region" description="Helical" evidence="1">
    <location>
        <begin position="81"/>
        <end position="102"/>
    </location>
</feature>